<evidence type="ECO:0000256" key="1">
    <source>
        <dbReference type="ARBA" id="ARBA00006068"/>
    </source>
</evidence>
<dbReference type="NCBIfam" id="TIGR00350">
    <property type="entry name" value="lytR_cpsA_psr"/>
    <property type="match status" value="1"/>
</dbReference>
<feature type="domain" description="Cell envelope-related transcriptional attenuator" evidence="2">
    <location>
        <begin position="22"/>
        <end position="111"/>
    </location>
</feature>
<organism evidence="3 4">
    <name type="scientific">Candidatus Woesebacteria bacterium CG22_combo_CG10-13_8_21_14_all_45_10</name>
    <dbReference type="NCBI Taxonomy" id="1975060"/>
    <lineage>
        <taxon>Bacteria</taxon>
        <taxon>Candidatus Woeseibacteriota</taxon>
    </lineage>
</organism>
<gene>
    <name evidence="3" type="ORF">COX04_00915</name>
</gene>
<reference evidence="3 4" key="1">
    <citation type="submission" date="2017-09" db="EMBL/GenBank/DDBJ databases">
        <title>Depth-based differentiation of microbial function through sediment-hosted aquifers and enrichment of novel symbionts in the deep terrestrial subsurface.</title>
        <authorList>
            <person name="Probst A.J."/>
            <person name="Ladd B."/>
            <person name="Jarett J.K."/>
            <person name="Geller-Mcgrath D.E."/>
            <person name="Sieber C.M."/>
            <person name="Emerson J.B."/>
            <person name="Anantharaman K."/>
            <person name="Thomas B.C."/>
            <person name="Malmstrom R."/>
            <person name="Stieglmeier M."/>
            <person name="Klingl A."/>
            <person name="Woyke T."/>
            <person name="Ryan C.M."/>
            <person name="Banfield J.F."/>
        </authorList>
    </citation>
    <scope>NUCLEOTIDE SEQUENCE [LARGE SCALE GENOMIC DNA]</scope>
    <source>
        <strain evidence="3">CG22_combo_CG10-13_8_21_14_all_45_10</strain>
    </source>
</reference>
<accession>A0A2H0BHZ7</accession>
<feature type="non-terminal residue" evidence="3">
    <location>
        <position position="125"/>
    </location>
</feature>
<comment type="similarity">
    <text evidence="1">Belongs to the LytR/CpsA/Psr (LCP) family.</text>
</comment>
<dbReference type="PANTHER" id="PTHR33392">
    <property type="entry name" value="POLYISOPRENYL-TEICHOIC ACID--PEPTIDOGLYCAN TEICHOIC ACID TRANSFERASE TAGU"/>
    <property type="match status" value="1"/>
</dbReference>
<dbReference type="AlphaFoldDB" id="A0A2H0BHZ7"/>
<sequence>MERVNILILGKSGAGHAGPDLTDTLILASVALNKPEISLISIPRDLWIPEIRAKINSAYYWGGTELADSLVEKITGQSVDYTLVINFSGFKDIIDAVGGIEVGVERSFTDTKYPIAGKENDLCDG</sequence>
<dbReference type="PANTHER" id="PTHR33392:SF6">
    <property type="entry name" value="POLYISOPRENYL-TEICHOIC ACID--PEPTIDOGLYCAN TEICHOIC ACID TRANSFERASE TAGU"/>
    <property type="match status" value="1"/>
</dbReference>
<dbReference type="InterPro" id="IPR004474">
    <property type="entry name" value="LytR_CpsA_psr"/>
</dbReference>
<dbReference type="EMBL" id="PCSV01000023">
    <property type="protein sequence ID" value="PIP57179.1"/>
    <property type="molecule type" value="Genomic_DNA"/>
</dbReference>
<dbReference type="Proteomes" id="UP000230759">
    <property type="component" value="Unassembled WGS sequence"/>
</dbReference>
<evidence type="ECO:0000259" key="2">
    <source>
        <dbReference type="Pfam" id="PF03816"/>
    </source>
</evidence>
<dbReference type="InterPro" id="IPR050922">
    <property type="entry name" value="LytR/CpsA/Psr_CW_biosynth"/>
</dbReference>
<comment type="caution">
    <text evidence="3">The sequence shown here is derived from an EMBL/GenBank/DDBJ whole genome shotgun (WGS) entry which is preliminary data.</text>
</comment>
<evidence type="ECO:0000313" key="4">
    <source>
        <dbReference type="Proteomes" id="UP000230759"/>
    </source>
</evidence>
<proteinExistence type="inferred from homology"/>
<evidence type="ECO:0000313" key="3">
    <source>
        <dbReference type="EMBL" id="PIP57179.1"/>
    </source>
</evidence>
<dbReference type="Gene3D" id="3.40.630.190">
    <property type="entry name" value="LCP protein"/>
    <property type="match status" value="1"/>
</dbReference>
<name>A0A2H0BHZ7_9BACT</name>
<protein>
    <submittedName>
        <fullName evidence="3">Transcriptional regulator</fullName>
    </submittedName>
</protein>
<dbReference type="Pfam" id="PF03816">
    <property type="entry name" value="LytR_cpsA_psr"/>
    <property type="match status" value="1"/>
</dbReference>